<accession>A0A0F9CB73</accession>
<reference evidence="1" key="1">
    <citation type="journal article" date="2015" name="Nature">
        <title>Complex archaea that bridge the gap between prokaryotes and eukaryotes.</title>
        <authorList>
            <person name="Spang A."/>
            <person name="Saw J.H."/>
            <person name="Jorgensen S.L."/>
            <person name="Zaremba-Niedzwiedzka K."/>
            <person name="Martijn J."/>
            <person name="Lind A.E."/>
            <person name="van Eijk R."/>
            <person name="Schleper C."/>
            <person name="Guy L."/>
            <person name="Ettema T.J."/>
        </authorList>
    </citation>
    <scope>NUCLEOTIDE SEQUENCE</scope>
</reference>
<sequence>MDQTQSTKPLEYDPLLEFLWRNNGSLNDFDEAVRKINKSALKVKIKKAATHFLASMEVK</sequence>
<dbReference type="AlphaFoldDB" id="A0A0F9CB73"/>
<name>A0A0F9CB73_9ZZZZ</name>
<evidence type="ECO:0000313" key="1">
    <source>
        <dbReference type="EMBL" id="KKK93951.1"/>
    </source>
</evidence>
<gene>
    <name evidence="1" type="ORF">LCGC14_2687750</name>
</gene>
<dbReference type="EMBL" id="LAZR01047552">
    <property type="protein sequence ID" value="KKK93951.1"/>
    <property type="molecule type" value="Genomic_DNA"/>
</dbReference>
<organism evidence="1">
    <name type="scientific">marine sediment metagenome</name>
    <dbReference type="NCBI Taxonomy" id="412755"/>
    <lineage>
        <taxon>unclassified sequences</taxon>
        <taxon>metagenomes</taxon>
        <taxon>ecological metagenomes</taxon>
    </lineage>
</organism>
<comment type="caution">
    <text evidence="1">The sequence shown here is derived from an EMBL/GenBank/DDBJ whole genome shotgun (WGS) entry which is preliminary data.</text>
</comment>
<protein>
    <submittedName>
        <fullName evidence="1">Uncharacterized protein</fullName>
    </submittedName>
</protein>
<proteinExistence type="predicted"/>